<name>A0A1H6HJG0_MAGFU</name>
<organism evidence="1 2">
    <name type="scientific">Magnetospirillum fulvum</name>
    <name type="common">Rhodospirillum fulvum</name>
    <dbReference type="NCBI Taxonomy" id="1082"/>
    <lineage>
        <taxon>Bacteria</taxon>
        <taxon>Pseudomonadati</taxon>
        <taxon>Pseudomonadota</taxon>
        <taxon>Alphaproteobacteria</taxon>
        <taxon>Rhodospirillales</taxon>
        <taxon>Rhodospirillaceae</taxon>
        <taxon>Magnetospirillum</taxon>
    </lineage>
</organism>
<dbReference type="SUPFAM" id="SSF47336">
    <property type="entry name" value="ACP-like"/>
    <property type="match status" value="1"/>
</dbReference>
<dbReference type="RefSeq" id="WP_074767401.1">
    <property type="nucleotide sequence ID" value="NZ_FNWO01000005.1"/>
</dbReference>
<proteinExistence type="predicted"/>
<reference evidence="2" key="1">
    <citation type="submission" date="2016-10" db="EMBL/GenBank/DDBJ databases">
        <authorList>
            <person name="Varghese N."/>
            <person name="Submissions S."/>
        </authorList>
    </citation>
    <scope>NUCLEOTIDE SEQUENCE [LARGE SCALE GENOMIC DNA]</scope>
    <source>
        <strain evidence="2">DSM 13234</strain>
    </source>
</reference>
<dbReference type="EMBL" id="FNWO01000005">
    <property type="protein sequence ID" value="SEH34415.1"/>
    <property type="molecule type" value="Genomic_DNA"/>
</dbReference>
<dbReference type="Proteomes" id="UP000182983">
    <property type="component" value="Unassembled WGS sequence"/>
</dbReference>
<gene>
    <name evidence="1" type="ORF">SAMN04244559_01638</name>
</gene>
<sequence length="116" mass="13330">MSFDRDTSDVKNWMNMFRWVVKLIRDDYGVAEEKLTRHAHIETDIGLDVEQVEEVLEIISTAFSIRFPPGTLDEVVKFEEVCMLAAWLHGLYKRPEFLGAEFVAKAASLNPRAQAE</sequence>
<evidence type="ECO:0000313" key="2">
    <source>
        <dbReference type="Proteomes" id="UP000182983"/>
    </source>
</evidence>
<dbReference type="OrthoDB" id="7270820at2"/>
<dbReference type="AlphaFoldDB" id="A0A1H6HJG0"/>
<dbReference type="Gene3D" id="1.10.1200.10">
    <property type="entry name" value="ACP-like"/>
    <property type="match status" value="1"/>
</dbReference>
<protein>
    <recommendedName>
        <fullName evidence="3">Acyl carrier protein</fullName>
    </recommendedName>
</protein>
<keyword evidence="2" id="KW-1185">Reference proteome</keyword>
<accession>A0A1H6HJG0</accession>
<dbReference type="InterPro" id="IPR036736">
    <property type="entry name" value="ACP-like_sf"/>
</dbReference>
<evidence type="ECO:0008006" key="3">
    <source>
        <dbReference type="Google" id="ProtNLM"/>
    </source>
</evidence>
<evidence type="ECO:0000313" key="1">
    <source>
        <dbReference type="EMBL" id="SEH34415.1"/>
    </source>
</evidence>